<dbReference type="InterPro" id="IPR012337">
    <property type="entry name" value="RNaseH-like_sf"/>
</dbReference>
<evidence type="ECO:0000313" key="2">
    <source>
        <dbReference type="EMBL" id="MBA0866724.1"/>
    </source>
</evidence>
<dbReference type="AlphaFoldDB" id="A0A7J9M6Y3"/>
<dbReference type="PANTHER" id="PTHR47074:SF61">
    <property type="entry name" value="RNASE H TYPE-1 DOMAIN-CONTAINING PROTEIN"/>
    <property type="match status" value="1"/>
</dbReference>
<feature type="domain" description="RNase H type-1" evidence="1">
    <location>
        <begin position="94"/>
        <end position="180"/>
    </location>
</feature>
<dbReference type="InterPro" id="IPR036397">
    <property type="entry name" value="RNaseH_sf"/>
</dbReference>
<keyword evidence="3" id="KW-1185">Reference proteome</keyword>
<protein>
    <recommendedName>
        <fullName evidence="1">RNase H type-1 domain-containing protein</fullName>
    </recommendedName>
</protein>
<gene>
    <name evidence="2" type="ORF">Goshw_023724</name>
</gene>
<comment type="caution">
    <text evidence="2">The sequence shown here is derived from an EMBL/GenBank/DDBJ whole genome shotgun (WGS) entry which is preliminary data.</text>
</comment>
<sequence length="182" mass="20272">MSAGFQVQFLRGFSPLSKRTASDPQCPRCNQAVEDVNHALRFCERHVELAILATRSLQSISSTIVHWSLSPVNVVKVNVDDGFILAHRKVCSEVIIRDEYGQILGACSWLTNQVSTVFAAEALAVACGLRFAYDMGFLLVMLDGDSKLVIDKINDSLEDLSKISALIWEAKEVSKFFRDSRF</sequence>
<dbReference type="OrthoDB" id="1749932at2759"/>
<dbReference type="GO" id="GO:0004523">
    <property type="term" value="F:RNA-DNA hybrid ribonuclease activity"/>
    <property type="evidence" value="ECO:0007669"/>
    <property type="project" value="InterPro"/>
</dbReference>
<dbReference type="EMBL" id="JABFAF010000009">
    <property type="protein sequence ID" value="MBA0866724.1"/>
    <property type="molecule type" value="Genomic_DNA"/>
</dbReference>
<dbReference type="Proteomes" id="UP000593576">
    <property type="component" value="Unassembled WGS sequence"/>
</dbReference>
<proteinExistence type="predicted"/>
<feature type="non-terminal residue" evidence="2">
    <location>
        <position position="182"/>
    </location>
</feature>
<evidence type="ECO:0000259" key="1">
    <source>
        <dbReference type="Pfam" id="PF13456"/>
    </source>
</evidence>
<dbReference type="GO" id="GO:0003676">
    <property type="term" value="F:nucleic acid binding"/>
    <property type="evidence" value="ECO:0007669"/>
    <property type="project" value="InterPro"/>
</dbReference>
<reference evidence="2 3" key="1">
    <citation type="journal article" date="2019" name="Genome Biol. Evol.">
        <title>Insights into the evolution of the New World diploid cottons (Gossypium, subgenus Houzingenia) based on genome sequencing.</title>
        <authorList>
            <person name="Grover C.E."/>
            <person name="Arick M.A. 2nd"/>
            <person name="Thrash A."/>
            <person name="Conover J.L."/>
            <person name="Sanders W.S."/>
            <person name="Peterson D.G."/>
            <person name="Frelichowski J.E."/>
            <person name="Scheffler J.A."/>
            <person name="Scheffler B.E."/>
            <person name="Wendel J.F."/>
        </authorList>
    </citation>
    <scope>NUCLEOTIDE SEQUENCE [LARGE SCALE GENOMIC DNA]</scope>
    <source>
        <strain evidence="2">1</strain>
        <tissue evidence="2">Leaf</tissue>
    </source>
</reference>
<organism evidence="2 3">
    <name type="scientific">Gossypium schwendimanii</name>
    <name type="common">Cotton</name>
    <dbReference type="NCBI Taxonomy" id="34291"/>
    <lineage>
        <taxon>Eukaryota</taxon>
        <taxon>Viridiplantae</taxon>
        <taxon>Streptophyta</taxon>
        <taxon>Embryophyta</taxon>
        <taxon>Tracheophyta</taxon>
        <taxon>Spermatophyta</taxon>
        <taxon>Magnoliopsida</taxon>
        <taxon>eudicotyledons</taxon>
        <taxon>Gunneridae</taxon>
        <taxon>Pentapetalae</taxon>
        <taxon>rosids</taxon>
        <taxon>malvids</taxon>
        <taxon>Malvales</taxon>
        <taxon>Malvaceae</taxon>
        <taxon>Malvoideae</taxon>
        <taxon>Gossypium</taxon>
    </lineage>
</organism>
<dbReference type="Gene3D" id="3.30.420.10">
    <property type="entry name" value="Ribonuclease H-like superfamily/Ribonuclease H"/>
    <property type="match status" value="1"/>
</dbReference>
<dbReference type="Pfam" id="PF13456">
    <property type="entry name" value="RVT_3"/>
    <property type="match status" value="1"/>
</dbReference>
<dbReference type="SUPFAM" id="SSF53098">
    <property type="entry name" value="Ribonuclease H-like"/>
    <property type="match status" value="1"/>
</dbReference>
<name>A0A7J9M6Y3_GOSSC</name>
<evidence type="ECO:0000313" key="3">
    <source>
        <dbReference type="Proteomes" id="UP000593576"/>
    </source>
</evidence>
<dbReference type="InterPro" id="IPR052929">
    <property type="entry name" value="RNase_H-like_EbsB-rel"/>
</dbReference>
<dbReference type="InterPro" id="IPR002156">
    <property type="entry name" value="RNaseH_domain"/>
</dbReference>
<dbReference type="PANTHER" id="PTHR47074">
    <property type="entry name" value="BNAC02G40300D PROTEIN"/>
    <property type="match status" value="1"/>
</dbReference>
<accession>A0A7J9M6Y3</accession>